<protein>
    <submittedName>
        <fullName evidence="1">Uncharacterized protein</fullName>
    </submittedName>
</protein>
<dbReference type="RefSeq" id="WP_380190290.1">
    <property type="nucleotide sequence ID" value="NZ_JBHTBQ010000047.1"/>
</dbReference>
<reference evidence="2" key="1">
    <citation type="journal article" date="2019" name="Int. J. Syst. Evol. Microbiol.">
        <title>The Global Catalogue of Microorganisms (GCM) 10K type strain sequencing project: providing services to taxonomists for standard genome sequencing and annotation.</title>
        <authorList>
            <consortium name="The Broad Institute Genomics Platform"/>
            <consortium name="The Broad Institute Genome Sequencing Center for Infectious Disease"/>
            <person name="Wu L."/>
            <person name="Ma J."/>
        </authorList>
    </citation>
    <scope>NUCLEOTIDE SEQUENCE [LARGE SCALE GENOMIC DNA]</scope>
    <source>
        <strain evidence="2">CCUG 62945</strain>
    </source>
</reference>
<dbReference type="Proteomes" id="UP001596473">
    <property type="component" value="Unassembled WGS sequence"/>
</dbReference>
<dbReference type="EMBL" id="JBHTBQ010000047">
    <property type="protein sequence ID" value="MFC7422282.1"/>
    <property type="molecule type" value="Genomic_DNA"/>
</dbReference>
<sequence>MPGIAHPQAVWGWALPAESMSDADAAFSHSKRGMLGILLQQRLILLASPLNISINTLEPG</sequence>
<evidence type="ECO:0000313" key="2">
    <source>
        <dbReference type="Proteomes" id="UP001596473"/>
    </source>
</evidence>
<evidence type="ECO:0000313" key="1">
    <source>
        <dbReference type="EMBL" id="MFC7422282.1"/>
    </source>
</evidence>
<keyword evidence="2" id="KW-1185">Reference proteome</keyword>
<organism evidence="1 2">
    <name type="scientific">Iodobacter arcticus</name>
    <dbReference type="NCBI Taxonomy" id="590593"/>
    <lineage>
        <taxon>Bacteria</taxon>
        <taxon>Pseudomonadati</taxon>
        <taxon>Pseudomonadota</taxon>
        <taxon>Betaproteobacteria</taxon>
        <taxon>Neisseriales</taxon>
        <taxon>Chitinibacteraceae</taxon>
        <taxon>Iodobacter</taxon>
    </lineage>
</organism>
<gene>
    <name evidence="1" type="ORF">ACFQNF_20690</name>
</gene>
<comment type="caution">
    <text evidence="1">The sequence shown here is derived from an EMBL/GenBank/DDBJ whole genome shotgun (WGS) entry which is preliminary data.</text>
</comment>
<name>A0ABW2R304_9NEIS</name>
<accession>A0ABW2R304</accession>
<proteinExistence type="predicted"/>